<dbReference type="GO" id="GO:0005634">
    <property type="term" value="C:nucleus"/>
    <property type="evidence" value="ECO:0007669"/>
    <property type="project" value="TreeGrafter"/>
</dbReference>
<dbReference type="Pfam" id="PF03184">
    <property type="entry name" value="DDE_1"/>
    <property type="match status" value="1"/>
</dbReference>
<dbReference type="InterPro" id="IPR050863">
    <property type="entry name" value="CenT-Element_Derived"/>
</dbReference>
<dbReference type="EMBL" id="JANEYG010000353">
    <property type="protein sequence ID" value="KAJ8910110.1"/>
    <property type="molecule type" value="Genomic_DNA"/>
</dbReference>
<dbReference type="PANTHER" id="PTHR19303">
    <property type="entry name" value="TRANSPOSON"/>
    <property type="match status" value="1"/>
</dbReference>
<keyword evidence="4" id="KW-1185">Reference proteome</keyword>
<dbReference type="InterPro" id="IPR004875">
    <property type="entry name" value="DDE_SF_endonuclease_dom"/>
</dbReference>
<organism evidence="3 4">
    <name type="scientific">Exocentrus adspersus</name>
    <dbReference type="NCBI Taxonomy" id="1586481"/>
    <lineage>
        <taxon>Eukaryota</taxon>
        <taxon>Metazoa</taxon>
        <taxon>Ecdysozoa</taxon>
        <taxon>Arthropoda</taxon>
        <taxon>Hexapoda</taxon>
        <taxon>Insecta</taxon>
        <taxon>Pterygota</taxon>
        <taxon>Neoptera</taxon>
        <taxon>Endopterygota</taxon>
        <taxon>Coleoptera</taxon>
        <taxon>Polyphaga</taxon>
        <taxon>Cucujiformia</taxon>
        <taxon>Chrysomeloidea</taxon>
        <taxon>Cerambycidae</taxon>
        <taxon>Lamiinae</taxon>
        <taxon>Acanthocinini</taxon>
        <taxon>Exocentrus</taxon>
    </lineage>
</organism>
<feature type="region of interest" description="Disordered" evidence="1">
    <location>
        <begin position="326"/>
        <end position="346"/>
    </location>
</feature>
<evidence type="ECO:0000259" key="2">
    <source>
        <dbReference type="Pfam" id="PF03184"/>
    </source>
</evidence>
<dbReference type="AlphaFoldDB" id="A0AAV8V7E9"/>
<dbReference type="Gene3D" id="3.30.420.10">
    <property type="entry name" value="Ribonuclease H-like superfamily/Ribonuclease H"/>
    <property type="match status" value="1"/>
</dbReference>
<evidence type="ECO:0000313" key="4">
    <source>
        <dbReference type="Proteomes" id="UP001159042"/>
    </source>
</evidence>
<feature type="domain" description="DDE-1" evidence="2">
    <location>
        <begin position="105"/>
        <end position="266"/>
    </location>
</feature>
<evidence type="ECO:0000256" key="1">
    <source>
        <dbReference type="SAM" id="MobiDB-lite"/>
    </source>
</evidence>
<dbReference type="GO" id="GO:0003677">
    <property type="term" value="F:DNA binding"/>
    <property type="evidence" value="ECO:0007669"/>
    <property type="project" value="TreeGrafter"/>
</dbReference>
<accession>A0AAV8V7E9</accession>
<dbReference type="PANTHER" id="PTHR19303:SF71">
    <property type="entry name" value="ZINC FINGER PHD-TYPE DOMAIN-CONTAINING PROTEIN"/>
    <property type="match status" value="1"/>
</dbReference>
<protein>
    <recommendedName>
        <fullName evidence="2">DDE-1 domain-containing protein</fullName>
    </recommendedName>
</protein>
<comment type="caution">
    <text evidence="3">The sequence shown here is derived from an EMBL/GenBank/DDBJ whole genome shotgun (WGS) entry which is preliminary data.</text>
</comment>
<gene>
    <name evidence="3" type="ORF">NQ315_013249</name>
</gene>
<dbReference type="Proteomes" id="UP001159042">
    <property type="component" value="Unassembled WGS sequence"/>
</dbReference>
<reference evidence="3 4" key="1">
    <citation type="journal article" date="2023" name="Insect Mol. Biol.">
        <title>Genome sequencing provides insights into the evolution of gene families encoding plant cell wall-degrading enzymes in longhorned beetles.</title>
        <authorList>
            <person name="Shin N.R."/>
            <person name="Okamura Y."/>
            <person name="Kirsch R."/>
            <person name="Pauchet Y."/>
        </authorList>
    </citation>
    <scope>NUCLEOTIDE SEQUENCE [LARGE SCALE GENOMIC DNA]</scope>
    <source>
        <strain evidence="3">EAD_L_NR</strain>
    </source>
</reference>
<evidence type="ECO:0000313" key="3">
    <source>
        <dbReference type="EMBL" id="KAJ8910110.1"/>
    </source>
</evidence>
<sequence length="471" mass="52681">MPTNWLDHESAGKDWFTGFINRNKDLALRKPEATSLSRAMGFNKPVINLFFENLDKVYSTYKFQPHQIYNVDESGLTTVQSTTKVIAPKGAKQIGQITSAERGDLVTACCAINAIGNDVPPLLIFPRVNFKNHMLFGCPPGSVGEASPSGWMTHNIFVTWLQHFISHTKPTPKSPVLLLMDNLEAHVSYDSVTTAKKNNVILLTLPPHTSHRLQPLDRCVYGPLKKYYNDECRSWLLTNPGKRISIYEVSQIFGRAYPQAFSKKNIISGFRCTGIYPFDKNIFPDSHFIAAEVTDMPYELATGSNTASTETQSVCIATCLPQPSTSNTLVRPQTPTNSNDSGIIEIPNQTTPEKQTISPFVIQPLPKVSNTAATGCKRRKKLSKILTETPNIDEMKENLANKSKPKKKAVEKIKCKIVKPNEPEMTDSESDIDMKLMDDDDDEDWFEETEKDLNIDVSGIKKGSFVLVKYI</sequence>
<dbReference type="InterPro" id="IPR036397">
    <property type="entry name" value="RNaseH_sf"/>
</dbReference>
<name>A0AAV8V7E9_9CUCU</name>
<proteinExistence type="predicted"/>